<protein>
    <submittedName>
        <fullName evidence="2">Transposase</fullName>
    </submittedName>
</protein>
<evidence type="ECO:0000313" key="3">
    <source>
        <dbReference type="Proteomes" id="UP000012062"/>
    </source>
</evidence>
<dbReference type="Proteomes" id="UP000012062">
    <property type="component" value="Unassembled WGS sequence"/>
</dbReference>
<feature type="region of interest" description="Disordered" evidence="1">
    <location>
        <begin position="1"/>
        <end position="22"/>
    </location>
</feature>
<proteinExistence type="predicted"/>
<comment type="caution">
    <text evidence="2">The sequence shown here is derived from an EMBL/GenBank/DDBJ whole genome shotgun (WGS) entry which is preliminary data.</text>
</comment>
<accession>M5EMB3</accession>
<gene>
    <name evidence="2" type="ORF">MESS2_1690020</name>
</gene>
<dbReference type="AlphaFoldDB" id="M5EMB3"/>
<name>M5EMB3_9HYPH</name>
<keyword evidence="3" id="KW-1185">Reference proteome</keyword>
<dbReference type="EMBL" id="CAUM01000078">
    <property type="protein sequence ID" value="CCV05869.1"/>
    <property type="molecule type" value="Genomic_DNA"/>
</dbReference>
<evidence type="ECO:0000256" key="1">
    <source>
        <dbReference type="SAM" id="MobiDB-lite"/>
    </source>
</evidence>
<dbReference type="eggNOG" id="COG3415">
    <property type="taxonomic scope" value="Bacteria"/>
</dbReference>
<organism evidence="2 3">
    <name type="scientific">Mesorhizobium metallidurans STM 2683</name>
    <dbReference type="NCBI Taxonomy" id="1297569"/>
    <lineage>
        <taxon>Bacteria</taxon>
        <taxon>Pseudomonadati</taxon>
        <taxon>Pseudomonadota</taxon>
        <taxon>Alphaproteobacteria</taxon>
        <taxon>Hyphomicrobiales</taxon>
        <taxon>Phyllobacteriaceae</taxon>
        <taxon>Mesorhizobium</taxon>
    </lineage>
</organism>
<reference evidence="2 3" key="1">
    <citation type="submission" date="2013-02" db="EMBL/GenBank/DDBJ databases">
        <authorList>
            <person name="Genoscope - CEA"/>
        </authorList>
    </citation>
    <scope>NUCLEOTIDE SEQUENCE [LARGE SCALE GENOMIC DNA]</scope>
    <source>
        <strain evidence="2 3">STM 2683</strain>
    </source>
</reference>
<evidence type="ECO:0000313" key="2">
    <source>
        <dbReference type="EMBL" id="CCV05869.1"/>
    </source>
</evidence>
<sequence>MEVDDGKSIERDIRSRVSKASDEGMLAPQAVAPFSVGGSSAIRWIVRAKIGELGARPARLPPPLPASTHVAFIVGPIEEGRDVTLNDRCLQRT</sequence>